<evidence type="ECO:0000256" key="1">
    <source>
        <dbReference type="ARBA" id="ARBA00004651"/>
    </source>
</evidence>
<feature type="domain" description="ABC transmembrane type-1" evidence="8">
    <location>
        <begin position="71"/>
        <end position="287"/>
    </location>
</feature>
<keyword evidence="4 7" id="KW-0812">Transmembrane</keyword>
<keyword evidence="2 7" id="KW-0813">Transport</keyword>
<evidence type="ECO:0000313" key="9">
    <source>
        <dbReference type="EMBL" id="WRP14358.1"/>
    </source>
</evidence>
<evidence type="ECO:0000256" key="2">
    <source>
        <dbReference type="ARBA" id="ARBA00022448"/>
    </source>
</evidence>
<dbReference type="Proteomes" id="UP001333102">
    <property type="component" value="Chromosome"/>
</dbReference>
<keyword evidence="3" id="KW-1003">Cell membrane</keyword>
<dbReference type="CDD" id="cd06261">
    <property type="entry name" value="TM_PBP2"/>
    <property type="match status" value="1"/>
</dbReference>
<protein>
    <submittedName>
        <fullName evidence="9">Sugar ABC transporter permease</fullName>
    </submittedName>
</protein>
<sequence>MGRLGGRRGQRHVAALFLLPASLLYLLYVLAPIPLSFYYSLFRWDGLTTARFIGAGNWAELARDAIFWKSLGNNLKLVALSVLIQLPLGLGLALLTTQRGRTRKWAQGALFVPMMLSSVAIGILWKYVYDPNFGLLNGLLEVVGLPGLRRAWLGEPATALYAVIATVSWQYTPLYMLLFSAGLLGIPSELYEAAAIDGATGLQSFLHVTLPMLRATAATALTLAVVGSLKYFDLIYVMTEGGPLYSTEVMATYMYRKAFHEFRMGYGSTVAVAMFLAAAAAAAAILTSGIRPGRKEGR</sequence>
<comment type="similarity">
    <text evidence="7">Belongs to the binding-protein-dependent transport system permease family.</text>
</comment>
<keyword evidence="6 7" id="KW-0472">Membrane</keyword>
<dbReference type="PROSITE" id="PS50928">
    <property type="entry name" value="ABC_TM1"/>
    <property type="match status" value="1"/>
</dbReference>
<keyword evidence="10" id="KW-1185">Reference proteome</keyword>
<reference evidence="10" key="1">
    <citation type="submission" date="2023-12" db="EMBL/GenBank/DDBJ databases">
        <title>Novel isolates from deep terrestrial aquifers shed light on the physiology and ecology of the class Limnochordia.</title>
        <authorList>
            <person name="Karnachuk O.V."/>
            <person name="Lukina A.P."/>
            <person name="Avakyan M.R."/>
            <person name="Kadnikov V."/>
            <person name="Begmatov S."/>
            <person name="Beletsky A.V."/>
            <person name="Mardanov A.V."/>
            <person name="Ravin N.V."/>
        </authorList>
    </citation>
    <scope>NUCLEOTIDE SEQUENCE [LARGE SCALE GENOMIC DNA]</scope>
    <source>
        <strain evidence="10">LN</strain>
    </source>
</reference>
<evidence type="ECO:0000256" key="6">
    <source>
        <dbReference type="ARBA" id="ARBA00023136"/>
    </source>
</evidence>
<evidence type="ECO:0000256" key="7">
    <source>
        <dbReference type="RuleBase" id="RU363032"/>
    </source>
</evidence>
<dbReference type="Pfam" id="PF00528">
    <property type="entry name" value="BPD_transp_1"/>
    <property type="match status" value="1"/>
</dbReference>
<evidence type="ECO:0000259" key="8">
    <source>
        <dbReference type="PROSITE" id="PS50928"/>
    </source>
</evidence>
<evidence type="ECO:0000313" key="10">
    <source>
        <dbReference type="Proteomes" id="UP001333102"/>
    </source>
</evidence>
<feature type="transmembrane region" description="Helical" evidence="7">
    <location>
        <begin position="12"/>
        <end position="31"/>
    </location>
</feature>
<dbReference type="RefSeq" id="WP_324668674.1">
    <property type="nucleotide sequence ID" value="NZ_CP141614.1"/>
</dbReference>
<feature type="transmembrane region" description="Helical" evidence="7">
    <location>
        <begin position="108"/>
        <end position="128"/>
    </location>
</feature>
<dbReference type="Gene3D" id="1.10.3720.10">
    <property type="entry name" value="MetI-like"/>
    <property type="match status" value="1"/>
</dbReference>
<name>A0ABZ1BP74_9FIRM</name>
<dbReference type="InterPro" id="IPR051393">
    <property type="entry name" value="ABC_transporter_permease"/>
</dbReference>
<organism evidence="9 10">
    <name type="scientific">Geochorda subterranea</name>
    <dbReference type="NCBI Taxonomy" id="3109564"/>
    <lineage>
        <taxon>Bacteria</taxon>
        <taxon>Bacillati</taxon>
        <taxon>Bacillota</taxon>
        <taxon>Limnochordia</taxon>
        <taxon>Limnochordales</taxon>
        <taxon>Geochordaceae</taxon>
        <taxon>Geochorda</taxon>
    </lineage>
</organism>
<dbReference type="SUPFAM" id="SSF161098">
    <property type="entry name" value="MetI-like"/>
    <property type="match status" value="1"/>
</dbReference>
<feature type="transmembrane region" description="Helical" evidence="7">
    <location>
        <begin position="77"/>
        <end position="96"/>
    </location>
</feature>
<dbReference type="PANTHER" id="PTHR30193">
    <property type="entry name" value="ABC TRANSPORTER PERMEASE PROTEIN"/>
    <property type="match status" value="1"/>
</dbReference>
<gene>
    <name evidence="9" type="ORF">VLY81_13200</name>
</gene>
<proteinExistence type="inferred from homology"/>
<evidence type="ECO:0000256" key="3">
    <source>
        <dbReference type="ARBA" id="ARBA00022475"/>
    </source>
</evidence>
<evidence type="ECO:0000256" key="5">
    <source>
        <dbReference type="ARBA" id="ARBA00022989"/>
    </source>
</evidence>
<feature type="transmembrane region" description="Helical" evidence="7">
    <location>
        <begin position="264"/>
        <end position="286"/>
    </location>
</feature>
<dbReference type="InterPro" id="IPR000515">
    <property type="entry name" value="MetI-like"/>
</dbReference>
<feature type="transmembrane region" description="Helical" evidence="7">
    <location>
        <begin position="159"/>
        <end position="184"/>
    </location>
</feature>
<feature type="transmembrane region" description="Helical" evidence="7">
    <location>
        <begin position="205"/>
        <end position="229"/>
    </location>
</feature>
<comment type="subcellular location">
    <subcellularLocation>
        <location evidence="1 7">Cell membrane</location>
        <topology evidence="1 7">Multi-pass membrane protein</topology>
    </subcellularLocation>
</comment>
<keyword evidence="5 7" id="KW-1133">Transmembrane helix</keyword>
<dbReference type="EMBL" id="CP141614">
    <property type="protein sequence ID" value="WRP14358.1"/>
    <property type="molecule type" value="Genomic_DNA"/>
</dbReference>
<dbReference type="PANTHER" id="PTHR30193:SF37">
    <property type="entry name" value="INNER MEMBRANE ABC TRANSPORTER PERMEASE PROTEIN YCJO"/>
    <property type="match status" value="1"/>
</dbReference>
<evidence type="ECO:0000256" key="4">
    <source>
        <dbReference type="ARBA" id="ARBA00022692"/>
    </source>
</evidence>
<accession>A0ABZ1BP74</accession>
<dbReference type="InterPro" id="IPR035906">
    <property type="entry name" value="MetI-like_sf"/>
</dbReference>